<dbReference type="Pfam" id="PF00535">
    <property type="entry name" value="Glycos_transf_2"/>
    <property type="match status" value="1"/>
</dbReference>
<accession>A0A1H3X551</accession>
<dbReference type="CDD" id="cd02511">
    <property type="entry name" value="Beta4Glucosyltransferase"/>
    <property type="match status" value="1"/>
</dbReference>
<dbReference type="InterPro" id="IPR029044">
    <property type="entry name" value="Nucleotide-diphossugar_trans"/>
</dbReference>
<dbReference type="OrthoDB" id="9815923at2"/>
<evidence type="ECO:0000259" key="2">
    <source>
        <dbReference type="Pfam" id="PF00535"/>
    </source>
</evidence>
<evidence type="ECO:0000256" key="1">
    <source>
        <dbReference type="ARBA" id="ARBA00038494"/>
    </source>
</evidence>
<comment type="similarity">
    <text evidence="1">Belongs to the glycosyltransferase 2 family. WaaE/KdtX subfamily.</text>
</comment>
<dbReference type="PANTHER" id="PTHR43630:SF2">
    <property type="entry name" value="GLYCOSYLTRANSFERASE"/>
    <property type="match status" value="1"/>
</dbReference>
<name>A0A1H3X551_XYLRU</name>
<dbReference type="RefSeq" id="WP_074759729.1">
    <property type="nucleotide sequence ID" value="NZ_FNRF01000001.1"/>
</dbReference>
<gene>
    <name evidence="3" type="ORF">SAMN05216462_0043</name>
</gene>
<evidence type="ECO:0000313" key="4">
    <source>
        <dbReference type="Proteomes" id="UP000182257"/>
    </source>
</evidence>
<dbReference type="GO" id="GO:0016740">
    <property type="term" value="F:transferase activity"/>
    <property type="evidence" value="ECO:0007669"/>
    <property type="project" value="UniProtKB-KW"/>
</dbReference>
<reference evidence="3 4" key="1">
    <citation type="submission" date="2016-10" db="EMBL/GenBank/DDBJ databases">
        <authorList>
            <person name="de Groot N.N."/>
        </authorList>
    </citation>
    <scope>NUCLEOTIDE SEQUENCE [LARGE SCALE GENOMIC DNA]</scope>
    <source>
        <strain evidence="3 4">D31d</strain>
    </source>
</reference>
<protein>
    <submittedName>
        <fullName evidence="3">Glycosyltransferase involved in cell wall bisynthesis</fullName>
    </submittedName>
</protein>
<dbReference type="Gene3D" id="3.90.550.10">
    <property type="entry name" value="Spore Coat Polysaccharide Biosynthesis Protein SpsA, Chain A"/>
    <property type="match status" value="1"/>
</dbReference>
<dbReference type="InterPro" id="IPR001173">
    <property type="entry name" value="Glyco_trans_2-like"/>
</dbReference>
<dbReference type="PANTHER" id="PTHR43630">
    <property type="entry name" value="POLY-BETA-1,6-N-ACETYL-D-GLUCOSAMINE SYNTHASE"/>
    <property type="match status" value="1"/>
</dbReference>
<dbReference type="AlphaFoldDB" id="A0A1H3X551"/>
<dbReference type="Proteomes" id="UP000182257">
    <property type="component" value="Unassembled WGS sequence"/>
</dbReference>
<feature type="domain" description="Glycosyltransferase 2-like" evidence="2">
    <location>
        <begin position="6"/>
        <end position="117"/>
    </location>
</feature>
<dbReference type="SUPFAM" id="SSF53448">
    <property type="entry name" value="Nucleotide-diphospho-sugar transferases"/>
    <property type="match status" value="1"/>
</dbReference>
<sequence length="254" mass="29470">MKQQISVVINTYNAERHLKACLEAVKSFDEIVVCDMESTDHTVEIANSYGCKVVTFPKADHTCCEPARNCAIQSASNHWVLVVDADEIVTPELREVLYLLIQQPDVAAGYFIPRQNMFMNMFVRDFHYDYQLRFLVREGTDWPATIHSLPKVPGKVEKLNASKDARLLHLMDETMHEYIHKMNLYTDNEVEKKLGKRYGIGALLWRPLWRFFKKYVMDGGYRMGTRGLIRAMLDAVYQFMIVAKVIERKIRAAK</sequence>
<organism evidence="3 4">
    <name type="scientific">Xylanibacter ruminicola</name>
    <name type="common">Prevotella ruminicola</name>
    <dbReference type="NCBI Taxonomy" id="839"/>
    <lineage>
        <taxon>Bacteria</taxon>
        <taxon>Pseudomonadati</taxon>
        <taxon>Bacteroidota</taxon>
        <taxon>Bacteroidia</taxon>
        <taxon>Bacteroidales</taxon>
        <taxon>Prevotellaceae</taxon>
        <taxon>Xylanibacter</taxon>
    </lineage>
</organism>
<proteinExistence type="inferred from homology"/>
<evidence type="ECO:0000313" key="3">
    <source>
        <dbReference type="EMBL" id="SDZ93658.1"/>
    </source>
</evidence>
<dbReference type="EMBL" id="FNRF01000001">
    <property type="protein sequence ID" value="SDZ93658.1"/>
    <property type="molecule type" value="Genomic_DNA"/>
</dbReference>
<keyword evidence="3" id="KW-0808">Transferase</keyword>